<evidence type="ECO:0000256" key="1">
    <source>
        <dbReference type="ARBA" id="ARBA00010923"/>
    </source>
</evidence>
<reference evidence="5" key="1">
    <citation type="submission" date="2023-02" db="EMBL/GenBank/DDBJ databases">
        <title>Polaribacter ponticola sp. nov., isolated from seawater.</title>
        <authorList>
            <person name="Baek J.H."/>
            <person name="Kim J.M."/>
            <person name="Choi D.G."/>
            <person name="Jeon C.O."/>
        </authorList>
    </citation>
    <scope>NUCLEOTIDE SEQUENCE</scope>
    <source>
        <strain evidence="5">MSW5</strain>
    </source>
</reference>
<dbReference type="InterPro" id="IPR052021">
    <property type="entry name" value="Type-I_RS_S_subunit"/>
</dbReference>
<dbReference type="GO" id="GO:0004519">
    <property type="term" value="F:endonuclease activity"/>
    <property type="evidence" value="ECO:0007669"/>
    <property type="project" value="UniProtKB-KW"/>
</dbReference>
<evidence type="ECO:0000259" key="4">
    <source>
        <dbReference type="Pfam" id="PF01420"/>
    </source>
</evidence>
<dbReference type="InterPro" id="IPR044946">
    <property type="entry name" value="Restrct_endonuc_typeI_TRD_sf"/>
</dbReference>
<dbReference type="Pfam" id="PF01420">
    <property type="entry name" value="Methylase_S"/>
    <property type="match status" value="2"/>
</dbReference>
<keyword evidence="5" id="KW-0378">Hydrolase</keyword>
<protein>
    <submittedName>
        <fullName evidence="5">Restriction endonuclease subunit S</fullName>
        <ecNumber evidence="5">3.1.21.-</ecNumber>
    </submittedName>
</protein>
<sequence>MKNVIIENTKGFKETKLGWIPEDWDIIKLEDIGHTVIGLTYNPQMVSEEGMLVLRSSNVQDRALKFEDNVYVDVNENKFNKTKTGDILICVRNGSRNLIGKNAIIDEASAGTAFGAFMLVFRSSDYKFLYQLFDTAYYGREIHRNLGATINSINTKNLKQFRFPFPKKKERMLISTCLSTWDTALTNLNSLIKAKQKLKKGLMQQLLSGKKRLPGFEQEWETWSFEELFKKVSRPVNWNDEETYDLISVRRRSGGLFHRDSLKGSQILTKKLYIAKKGDFLISKMQILHGASGLVNDKFDGMKISGSYIAVVPKNDTLLNMKFMEWYSKTPKFYHQTFRSSYGVHIEKMTFNYKLFEKEEIILPPLKEQNAITKVLNTSDKEIELLTNQRNQLQLQKKD</sequence>
<dbReference type="GO" id="GO:0016787">
    <property type="term" value="F:hydrolase activity"/>
    <property type="evidence" value="ECO:0007669"/>
    <property type="project" value="UniProtKB-KW"/>
</dbReference>
<dbReference type="PANTHER" id="PTHR30408">
    <property type="entry name" value="TYPE-1 RESTRICTION ENZYME ECOKI SPECIFICITY PROTEIN"/>
    <property type="match status" value="1"/>
</dbReference>
<dbReference type="EMBL" id="JAOSLC020000003">
    <property type="protein sequence ID" value="MDD7915483.1"/>
    <property type="molecule type" value="Genomic_DNA"/>
</dbReference>
<proteinExistence type="inferred from homology"/>
<keyword evidence="6" id="KW-1185">Reference proteome</keyword>
<dbReference type="Gene3D" id="3.90.220.20">
    <property type="entry name" value="DNA methylase specificity domains"/>
    <property type="match status" value="2"/>
</dbReference>
<dbReference type="PANTHER" id="PTHR30408:SF12">
    <property type="entry name" value="TYPE I RESTRICTION ENZYME MJAVIII SPECIFICITY SUBUNIT"/>
    <property type="match status" value="1"/>
</dbReference>
<dbReference type="Proteomes" id="UP001151478">
    <property type="component" value="Unassembled WGS sequence"/>
</dbReference>
<dbReference type="InterPro" id="IPR000055">
    <property type="entry name" value="Restrct_endonuc_typeI_TRD"/>
</dbReference>
<name>A0ABT5SBM5_9FLAO</name>
<keyword evidence="2" id="KW-0680">Restriction system</keyword>
<keyword evidence="3" id="KW-0238">DNA-binding</keyword>
<feature type="domain" description="Type I restriction modification DNA specificity" evidence="4">
    <location>
        <begin position="21"/>
        <end position="189"/>
    </location>
</feature>
<accession>A0ABT5SBM5</accession>
<evidence type="ECO:0000313" key="5">
    <source>
        <dbReference type="EMBL" id="MDD7915483.1"/>
    </source>
</evidence>
<feature type="domain" description="Type I restriction modification DNA specificity" evidence="4">
    <location>
        <begin position="218"/>
        <end position="394"/>
    </location>
</feature>
<comment type="similarity">
    <text evidence="1">Belongs to the type-I restriction system S methylase family.</text>
</comment>
<comment type="caution">
    <text evidence="5">The sequence shown here is derived from an EMBL/GenBank/DDBJ whole genome shotgun (WGS) entry which is preliminary data.</text>
</comment>
<evidence type="ECO:0000256" key="2">
    <source>
        <dbReference type="ARBA" id="ARBA00022747"/>
    </source>
</evidence>
<dbReference type="EC" id="3.1.21.-" evidence="5"/>
<gene>
    <name evidence="5" type="ORF">N5A56_014120</name>
</gene>
<evidence type="ECO:0000313" key="6">
    <source>
        <dbReference type="Proteomes" id="UP001151478"/>
    </source>
</evidence>
<organism evidence="5 6">
    <name type="scientific">Polaribacter ponticola</name>
    <dbReference type="NCBI Taxonomy" id="2978475"/>
    <lineage>
        <taxon>Bacteria</taxon>
        <taxon>Pseudomonadati</taxon>
        <taxon>Bacteroidota</taxon>
        <taxon>Flavobacteriia</taxon>
        <taxon>Flavobacteriales</taxon>
        <taxon>Flavobacteriaceae</taxon>
    </lineage>
</organism>
<dbReference type="SUPFAM" id="SSF116734">
    <property type="entry name" value="DNA methylase specificity domain"/>
    <property type="match status" value="2"/>
</dbReference>
<dbReference type="RefSeq" id="WP_274270496.1">
    <property type="nucleotide sequence ID" value="NZ_JAOSLC020000003.1"/>
</dbReference>
<dbReference type="CDD" id="cd17265">
    <property type="entry name" value="RMtype1_S_Eco4255III-TRD2-CR2_like"/>
    <property type="match status" value="1"/>
</dbReference>
<evidence type="ECO:0000256" key="3">
    <source>
        <dbReference type="ARBA" id="ARBA00023125"/>
    </source>
</evidence>
<keyword evidence="5" id="KW-0540">Nuclease</keyword>
<keyword evidence="5" id="KW-0255">Endonuclease</keyword>